<feature type="transmembrane region" description="Helical" evidence="6">
    <location>
        <begin position="109"/>
        <end position="130"/>
    </location>
</feature>
<dbReference type="Proteomes" id="UP000009045">
    <property type="component" value="Plasmid pSmeSM11c"/>
</dbReference>
<comment type="subcellular location">
    <subcellularLocation>
        <location evidence="1">Cell membrane</location>
        <topology evidence="1">Multi-pass membrane protein</topology>
    </subcellularLocation>
</comment>
<name>F7XDE7_SINMM</name>
<feature type="transmembrane region" description="Helical" evidence="6">
    <location>
        <begin position="209"/>
        <end position="228"/>
    </location>
</feature>
<geneLocation type="plasmid" evidence="7 8">
    <name>pSmeSM11c</name>
</geneLocation>
<dbReference type="PANTHER" id="PTHR32196">
    <property type="entry name" value="ABC TRANSPORTER PERMEASE PROTEIN YPHD-RELATED-RELATED"/>
    <property type="match status" value="1"/>
</dbReference>
<evidence type="ECO:0000313" key="7">
    <source>
        <dbReference type="EMBL" id="AEH81572.1"/>
    </source>
</evidence>
<evidence type="ECO:0000256" key="2">
    <source>
        <dbReference type="ARBA" id="ARBA00022475"/>
    </source>
</evidence>
<evidence type="ECO:0000313" key="8">
    <source>
        <dbReference type="Proteomes" id="UP000009045"/>
    </source>
</evidence>
<dbReference type="Pfam" id="PF02653">
    <property type="entry name" value="BPD_transp_2"/>
    <property type="match status" value="1"/>
</dbReference>
<gene>
    <name evidence="7" type="ordered locus">SM11_pC0499</name>
</gene>
<sequence>MRLNTAFSTPPSAPDGLDDLMTSSSSTFEKLLTSRGSRRGLWLLPLVIAIAMALWLAATTSQFGQSSNLANLVAQGMPLLITAVGQMFVVLVGGLDLSIGSVVSFTTAILALDLPGFVTIPAVFVLAGLIGATNGYCVTRLSVHPIVATLSMQYIVLGITRVLRPVSGGAVPDSVRWMVEGSLFGIPLPVFWGIVTMLVAWKLLYGSRYGLHLFAIGGGVASGSADAARNFGIPANRNILLAYVICTLFAALAGVFLAGRIVSGDPNVGLLMELDAITAVAIGGTQLSGGVGSLHGTVIGVAALALLSNGMNLLNVTPFVQTAIKGILLMAVVALQSRKKIGL</sequence>
<keyword evidence="3 6" id="KW-0812">Transmembrane</keyword>
<dbReference type="HOGENOM" id="CLU_028880_2_2_5"/>
<feature type="transmembrane region" description="Helical" evidence="6">
    <location>
        <begin position="240"/>
        <end position="262"/>
    </location>
</feature>
<evidence type="ECO:0000256" key="5">
    <source>
        <dbReference type="ARBA" id="ARBA00023136"/>
    </source>
</evidence>
<dbReference type="PATRIC" id="fig|707241.3.peg.4472"/>
<dbReference type="CDD" id="cd06579">
    <property type="entry name" value="TM_PBP1_transp_AraH_like"/>
    <property type="match status" value="1"/>
</dbReference>
<feature type="transmembrane region" description="Helical" evidence="6">
    <location>
        <begin position="40"/>
        <end position="58"/>
    </location>
</feature>
<dbReference type="PANTHER" id="PTHR32196:SF63">
    <property type="entry name" value="INNER MEMBRANE ABC TRANSPORTER PERMEASE PROTEIN YJFF"/>
    <property type="match status" value="1"/>
</dbReference>
<reference evidence="7 8" key="1">
    <citation type="journal article" date="2011" name="J. Biotechnol.">
        <title>The complete genome sequence of the dominant Sinorhizobium meliloti field isolate SM11 extends the S. meliloti pan-genome.</title>
        <authorList>
            <person name="Schneiker-Bekel S."/>
            <person name="Wibberg D."/>
            <person name="Bekel T."/>
            <person name="Blom J."/>
            <person name="Linke B."/>
            <person name="Neuweger H."/>
            <person name="Stiens M."/>
            <person name="Vorholter F.J."/>
            <person name="Weidner S."/>
            <person name="Goesmann A."/>
            <person name="Puhler A."/>
            <person name="Schluter A."/>
        </authorList>
    </citation>
    <scope>NUCLEOTIDE SEQUENCE [LARGE SCALE GENOMIC DNA]</scope>
    <source>
        <strain evidence="7 8">SM11</strain>
        <plasmid evidence="8">pSmeSM11c</plasmid>
    </source>
</reference>
<dbReference type="GO" id="GO:0022857">
    <property type="term" value="F:transmembrane transporter activity"/>
    <property type="evidence" value="ECO:0007669"/>
    <property type="project" value="InterPro"/>
</dbReference>
<dbReference type="EMBL" id="CP001831">
    <property type="protein sequence ID" value="AEH81572.1"/>
    <property type="molecule type" value="Genomic_DNA"/>
</dbReference>
<dbReference type="KEGG" id="smx:SM11_pC0499"/>
<keyword evidence="4 6" id="KW-1133">Transmembrane helix</keyword>
<evidence type="ECO:0000256" key="1">
    <source>
        <dbReference type="ARBA" id="ARBA00004651"/>
    </source>
</evidence>
<protein>
    <submittedName>
        <fullName evidence="7">ABC transporter, permease</fullName>
    </submittedName>
</protein>
<evidence type="ECO:0000256" key="3">
    <source>
        <dbReference type="ARBA" id="ARBA00022692"/>
    </source>
</evidence>
<evidence type="ECO:0000256" key="6">
    <source>
        <dbReference type="SAM" id="Phobius"/>
    </source>
</evidence>
<organism evidence="7 8">
    <name type="scientific">Sinorhizobium meliloti (strain SM11)</name>
    <dbReference type="NCBI Taxonomy" id="707241"/>
    <lineage>
        <taxon>Bacteria</taxon>
        <taxon>Pseudomonadati</taxon>
        <taxon>Pseudomonadota</taxon>
        <taxon>Alphaproteobacteria</taxon>
        <taxon>Hyphomicrobiales</taxon>
        <taxon>Rhizobiaceae</taxon>
        <taxon>Sinorhizobium/Ensifer group</taxon>
        <taxon>Sinorhizobium</taxon>
    </lineage>
</organism>
<feature type="transmembrane region" description="Helical" evidence="6">
    <location>
        <begin position="183"/>
        <end position="203"/>
    </location>
</feature>
<dbReference type="GO" id="GO:0005886">
    <property type="term" value="C:plasma membrane"/>
    <property type="evidence" value="ECO:0007669"/>
    <property type="project" value="UniProtKB-SubCell"/>
</dbReference>
<keyword evidence="2" id="KW-1003">Cell membrane</keyword>
<accession>F7XDE7</accession>
<proteinExistence type="predicted"/>
<feature type="transmembrane region" description="Helical" evidence="6">
    <location>
        <begin position="316"/>
        <end position="335"/>
    </location>
</feature>
<dbReference type="InterPro" id="IPR001851">
    <property type="entry name" value="ABC_transp_permease"/>
</dbReference>
<keyword evidence="5 6" id="KW-0472">Membrane</keyword>
<evidence type="ECO:0000256" key="4">
    <source>
        <dbReference type="ARBA" id="ARBA00022989"/>
    </source>
</evidence>
<dbReference type="AlphaFoldDB" id="F7XDE7"/>
<keyword evidence="7" id="KW-0614">Plasmid</keyword>
<feature type="transmembrane region" description="Helical" evidence="6">
    <location>
        <begin position="142"/>
        <end position="163"/>
    </location>
</feature>
<feature type="transmembrane region" description="Helical" evidence="6">
    <location>
        <begin position="78"/>
        <end position="97"/>
    </location>
</feature>